<dbReference type="Proteomes" id="UP000004061">
    <property type="component" value="Unassembled WGS sequence"/>
</dbReference>
<reference evidence="2 3" key="1">
    <citation type="journal article" date="2011" name="Appl. Environ. Microbiol.">
        <title>Contribution of a Sodium Ion Gradient to Energy Conservation during Fermentation in the Cyanobacterium Arthrospira (Spirulina) maxima CS-328.</title>
        <authorList>
            <person name="Carrieri D."/>
            <person name="Ananyev G."/>
            <person name="Lenz O."/>
            <person name="Bryant D.A."/>
            <person name="Dismukes G.C."/>
        </authorList>
    </citation>
    <scope>NUCLEOTIDE SEQUENCE [LARGE SCALE GENOMIC DNA]</scope>
    <source>
        <strain evidence="2 3">CS-328</strain>
    </source>
</reference>
<keyword evidence="1" id="KW-0175">Coiled coil</keyword>
<organism evidence="2 3">
    <name type="scientific">Limnospira maxima CS-328</name>
    <dbReference type="NCBI Taxonomy" id="513049"/>
    <lineage>
        <taxon>Bacteria</taxon>
        <taxon>Bacillati</taxon>
        <taxon>Cyanobacteriota</taxon>
        <taxon>Cyanophyceae</taxon>
        <taxon>Oscillatoriophycideae</taxon>
        <taxon>Oscillatoriales</taxon>
        <taxon>Sirenicapillariaceae</taxon>
        <taxon>Limnospira</taxon>
    </lineage>
</organism>
<proteinExistence type="predicted"/>
<evidence type="ECO:0000256" key="1">
    <source>
        <dbReference type="SAM" id="Coils"/>
    </source>
</evidence>
<comment type="caution">
    <text evidence="2">The sequence shown here is derived from an EMBL/GenBank/DDBJ whole genome shotgun (WGS) entry which is preliminary data.</text>
</comment>
<dbReference type="EMBL" id="ABYK01000014">
    <property type="protein sequence ID" value="EDZ94936.1"/>
    <property type="molecule type" value="Genomic_DNA"/>
</dbReference>
<protein>
    <submittedName>
        <fullName evidence="2">Putative diguanylate cyclase (GGDEF domain)</fullName>
    </submittedName>
</protein>
<dbReference type="RefSeq" id="WP_006669170.1">
    <property type="nucleotide sequence ID" value="NZ_ABYK01000014.1"/>
</dbReference>
<evidence type="ECO:0000313" key="3">
    <source>
        <dbReference type="Proteomes" id="UP000004061"/>
    </source>
</evidence>
<keyword evidence="3" id="KW-1185">Reference proteome</keyword>
<feature type="coiled-coil region" evidence="1">
    <location>
        <begin position="57"/>
        <end position="91"/>
    </location>
</feature>
<sequence>MPSESNSESDLVLQNHKLPEEIERLKPEKIDLEILLETTMLHADLVEQELYHSHHQLQEEINQHQVTEQQLRTSEKKLQSLLERLSQTNTDLEIML</sequence>
<evidence type="ECO:0000313" key="2">
    <source>
        <dbReference type="EMBL" id="EDZ94936.1"/>
    </source>
</evidence>
<dbReference type="AlphaFoldDB" id="B5W0P8"/>
<gene>
    <name evidence="2" type="ORF">AmaxDRAFT_2342</name>
</gene>
<name>B5W0P8_LIMMA</name>
<accession>B5W0P8</accession>